<comment type="caution">
    <text evidence="1">The sequence shown here is derived from an EMBL/GenBank/DDBJ whole genome shotgun (WGS) entry which is preliminary data.</text>
</comment>
<name>X1Q4F8_9ZZZZ</name>
<dbReference type="Gene3D" id="3.20.20.140">
    <property type="entry name" value="Metal-dependent hydrolases"/>
    <property type="match status" value="1"/>
</dbReference>
<dbReference type="EMBL" id="BARV01041317">
    <property type="protein sequence ID" value="GAI49631.1"/>
    <property type="molecule type" value="Genomic_DNA"/>
</dbReference>
<proteinExistence type="predicted"/>
<sequence>MDQGAHGLSTGLEYRPGSFAKTDEIIQLVKVIEPYGGIYHTHIRNEADKLLEAIREAIEISKKTGAPAHISHLKTWGKD</sequence>
<dbReference type="AlphaFoldDB" id="X1Q4F8"/>
<reference evidence="1" key="1">
    <citation type="journal article" date="2014" name="Front. Microbiol.">
        <title>High frequency of phylogenetically diverse reductive dehalogenase-homologous genes in deep subseafloor sedimentary metagenomes.</title>
        <authorList>
            <person name="Kawai M."/>
            <person name="Futagami T."/>
            <person name="Toyoda A."/>
            <person name="Takaki Y."/>
            <person name="Nishi S."/>
            <person name="Hori S."/>
            <person name="Arai W."/>
            <person name="Tsubouchi T."/>
            <person name="Morono Y."/>
            <person name="Uchiyama I."/>
            <person name="Ito T."/>
            <person name="Fujiyama A."/>
            <person name="Inagaki F."/>
            <person name="Takami H."/>
        </authorList>
    </citation>
    <scope>NUCLEOTIDE SEQUENCE</scope>
    <source>
        <strain evidence="1">Expedition CK06-06</strain>
    </source>
</reference>
<dbReference type="SUPFAM" id="SSF51556">
    <property type="entry name" value="Metallo-dependent hydrolases"/>
    <property type="match status" value="1"/>
</dbReference>
<gene>
    <name evidence="1" type="ORF">S06H3_62599</name>
</gene>
<accession>X1Q4F8</accession>
<protein>
    <recommendedName>
        <fullName evidence="2">Amidohydrolase 3 domain-containing protein</fullName>
    </recommendedName>
</protein>
<feature type="non-terminal residue" evidence="1">
    <location>
        <position position="79"/>
    </location>
</feature>
<dbReference type="InterPro" id="IPR032466">
    <property type="entry name" value="Metal_Hydrolase"/>
</dbReference>
<evidence type="ECO:0000313" key="1">
    <source>
        <dbReference type="EMBL" id="GAI49631.1"/>
    </source>
</evidence>
<evidence type="ECO:0008006" key="2">
    <source>
        <dbReference type="Google" id="ProtNLM"/>
    </source>
</evidence>
<organism evidence="1">
    <name type="scientific">marine sediment metagenome</name>
    <dbReference type="NCBI Taxonomy" id="412755"/>
    <lineage>
        <taxon>unclassified sequences</taxon>
        <taxon>metagenomes</taxon>
        <taxon>ecological metagenomes</taxon>
    </lineage>
</organism>